<sequence>MVNWTLRIFLFFLAIVVILLLTVQMPIRGYSISSGRHALREAMNRESWRTKFKSGAPFAKKMAGENPADYPPLPCQSKNEILMKGQKVLPRNNMESCKPVYGNITVFTAMDQQSVNVRYGLAQRSLECYLASTNYTFVRVNLDTDERVNKHCKHKSTYFKKHCAAAIYLEDTDWMMVLDADTAVVNPNHCIEEYIDDRVDMIFYERFFNWEIACGNYIVKNTEQSRNFLMEYANMEDEPYEPGVWLGFDNGPLQILILKHVMPHATQIIETCNKMWHSSKNYDEYTAYLLCVKFALGEQRIWPGKLRIFKRAHSWVRDGWPTTNDWTDLDFMFHGWKIHDLASATGFASPFTKDFNVTECGRGCSGWHYDPKKIRSLKEIKRQLANFERNQMRSHPKEGRTPYFLTVPDVGECYPHCEDAWSATSIQN</sequence>
<dbReference type="WBParaSite" id="L893_g19345.t1">
    <property type="protein sequence ID" value="L893_g19345.t1"/>
    <property type="gene ID" value="L893_g19345"/>
</dbReference>
<dbReference type="PANTHER" id="PTHR31562">
    <property type="entry name" value="PROTEIN CBG18972"/>
    <property type="match status" value="1"/>
</dbReference>
<evidence type="ECO:0000313" key="1">
    <source>
        <dbReference type="Proteomes" id="UP000095287"/>
    </source>
</evidence>
<organism evidence="1 2">
    <name type="scientific">Steinernema glaseri</name>
    <dbReference type="NCBI Taxonomy" id="37863"/>
    <lineage>
        <taxon>Eukaryota</taxon>
        <taxon>Metazoa</taxon>
        <taxon>Ecdysozoa</taxon>
        <taxon>Nematoda</taxon>
        <taxon>Chromadorea</taxon>
        <taxon>Rhabditida</taxon>
        <taxon>Tylenchina</taxon>
        <taxon>Panagrolaimomorpha</taxon>
        <taxon>Strongyloidoidea</taxon>
        <taxon>Steinernematidae</taxon>
        <taxon>Steinernema</taxon>
    </lineage>
</organism>
<protein>
    <submittedName>
        <fullName evidence="2">DUF5672 domain-containing protein</fullName>
    </submittedName>
</protein>
<accession>A0A1I7YSS8</accession>
<dbReference type="InterPro" id="IPR029044">
    <property type="entry name" value="Nucleotide-diphossugar_trans"/>
</dbReference>
<dbReference type="Proteomes" id="UP000095287">
    <property type="component" value="Unplaced"/>
</dbReference>
<keyword evidence="1" id="KW-1185">Reference proteome</keyword>
<reference evidence="2" key="1">
    <citation type="submission" date="2016-11" db="UniProtKB">
        <authorList>
            <consortium name="WormBaseParasite"/>
        </authorList>
    </citation>
    <scope>IDENTIFICATION</scope>
</reference>
<dbReference type="Gene3D" id="3.90.550.10">
    <property type="entry name" value="Spore Coat Polysaccharide Biosynthesis Protein SpsA, Chain A"/>
    <property type="match status" value="1"/>
</dbReference>
<evidence type="ECO:0000313" key="2">
    <source>
        <dbReference type="WBParaSite" id="L893_g19345.t1"/>
    </source>
</evidence>
<dbReference type="Pfam" id="PF03314">
    <property type="entry name" value="DUF273"/>
    <property type="match status" value="1"/>
</dbReference>
<dbReference type="PANTHER" id="PTHR31562:SF8">
    <property type="entry name" value="ALPHA-1,6-MANNOSYLTRANSFERASE"/>
    <property type="match status" value="1"/>
</dbReference>
<proteinExistence type="predicted"/>
<name>A0A1I7YSS8_9BILA</name>
<dbReference type="InterPro" id="IPR004988">
    <property type="entry name" value="DUF273"/>
</dbReference>
<dbReference type="AlphaFoldDB" id="A0A1I7YSS8"/>